<feature type="transmembrane region" description="Helical" evidence="1">
    <location>
        <begin position="58"/>
        <end position="82"/>
    </location>
</feature>
<name>A0A9X1YB42_9PROT</name>
<reference evidence="2" key="1">
    <citation type="submission" date="2022-04" db="EMBL/GenBank/DDBJ databases">
        <title>Roseomonas acroporae sp. nov., isolated from coral Acropora digitifera.</title>
        <authorList>
            <person name="Sun H."/>
        </authorList>
    </citation>
    <scope>NUCLEOTIDE SEQUENCE</scope>
    <source>
        <strain evidence="2">NAR14</strain>
    </source>
</reference>
<keyword evidence="1" id="KW-1133">Transmembrane helix</keyword>
<evidence type="ECO:0000313" key="2">
    <source>
        <dbReference type="EMBL" id="MCK8787489.1"/>
    </source>
</evidence>
<feature type="transmembrane region" description="Helical" evidence="1">
    <location>
        <begin position="30"/>
        <end position="51"/>
    </location>
</feature>
<dbReference type="RefSeq" id="WP_248669539.1">
    <property type="nucleotide sequence ID" value="NZ_JALPRX010000126.1"/>
</dbReference>
<keyword evidence="1" id="KW-0812">Transmembrane</keyword>
<dbReference type="EMBL" id="JALPRX010000126">
    <property type="protein sequence ID" value="MCK8787489.1"/>
    <property type="molecule type" value="Genomic_DNA"/>
</dbReference>
<evidence type="ECO:0000256" key="1">
    <source>
        <dbReference type="SAM" id="Phobius"/>
    </source>
</evidence>
<dbReference type="AlphaFoldDB" id="A0A9X1YB42"/>
<keyword evidence="1" id="KW-0472">Membrane</keyword>
<dbReference type="InterPro" id="IPR007165">
    <property type="entry name" value="Phage_holin_4_2"/>
</dbReference>
<dbReference type="PANTHER" id="PTHR37309:SF1">
    <property type="entry name" value="SLR0284 PROTEIN"/>
    <property type="match status" value="1"/>
</dbReference>
<comment type="caution">
    <text evidence="2">The sequence shown here is derived from an EMBL/GenBank/DDBJ whole genome shotgun (WGS) entry which is preliminary data.</text>
</comment>
<dbReference type="Proteomes" id="UP001139516">
    <property type="component" value="Unassembled WGS sequence"/>
</dbReference>
<dbReference type="Pfam" id="PF04020">
    <property type="entry name" value="Phage_holin_4_2"/>
    <property type="match status" value="1"/>
</dbReference>
<keyword evidence="3" id="KW-1185">Reference proteome</keyword>
<evidence type="ECO:0000313" key="3">
    <source>
        <dbReference type="Proteomes" id="UP001139516"/>
    </source>
</evidence>
<proteinExistence type="predicted"/>
<feature type="transmembrane region" description="Helical" evidence="1">
    <location>
        <begin position="88"/>
        <end position="114"/>
    </location>
</feature>
<gene>
    <name evidence="2" type="ORF">M0638_24260</name>
</gene>
<dbReference type="PANTHER" id="PTHR37309">
    <property type="entry name" value="SLR0284 PROTEIN"/>
    <property type="match status" value="1"/>
</dbReference>
<protein>
    <submittedName>
        <fullName evidence="2">Phage holin family protein</fullName>
    </submittedName>
</protein>
<organism evidence="2 3">
    <name type="scientific">Roseomonas acroporae</name>
    <dbReference type="NCBI Taxonomy" id="2937791"/>
    <lineage>
        <taxon>Bacteria</taxon>
        <taxon>Pseudomonadati</taxon>
        <taxon>Pseudomonadota</taxon>
        <taxon>Alphaproteobacteria</taxon>
        <taxon>Acetobacterales</taxon>
        <taxon>Roseomonadaceae</taxon>
        <taxon>Roseomonas</taxon>
    </lineage>
</organism>
<sequence>MTGFLIRTLVTAVALWVAAAVVGGLRFDSTGTLILAAILFGIVNAVVRPIFVIMTLPLTILTLGLFLFVVNAAMLGLTAALLPGMHVAGFWSAVFGAIVVWLVSWAVSAATGAADMG</sequence>
<accession>A0A9X1YB42</accession>